<evidence type="ECO:0000256" key="1">
    <source>
        <dbReference type="ARBA" id="ARBA00004571"/>
    </source>
</evidence>
<reference evidence="15" key="1">
    <citation type="journal article" date="2019" name="Int. J. Syst. Evol. Microbiol.">
        <title>The Global Catalogue of Microorganisms (GCM) 10K type strain sequencing project: providing services to taxonomists for standard genome sequencing and annotation.</title>
        <authorList>
            <consortium name="The Broad Institute Genomics Platform"/>
            <consortium name="The Broad Institute Genome Sequencing Center for Infectious Disease"/>
            <person name="Wu L."/>
            <person name="Ma J."/>
        </authorList>
    </citation>
    <scope>NUCLEOTIDE SEQUENCE [LARGE SCALE GENOMIC DNA]</scope>
    <source>
        <strain evidence="15">NBRC 103632</strain>
    </source>
</reference>
<protein>
    <submittedName>
        <fullName evidence="14">TonB-dependent receptor plug domain-containing protein</fullName>
    </submittedName>
</protein>
<evidence type="ECO:0000256" key="2">
    <source>
        <dbReference type="ARBA" id="ARBA00022448"/>
    </source>
</evidence>
<dbReference type="PANTHER" id="PTHR32552">
    <property type="entry name" value="FERRICHROME IRON RECEPTOR-RELATED"/>
    <property type="match status" value="1"/>
</dbReference>
<feature type="signal peptide" evidence="12">
    <location>
        <begin position="1"/>
        <end position="23"/>
    </location>
</feature>
<dbReference type="PANTHER" id="PTHR32552:SF81">
    <property type="entry name" value="TONB-DEPENDENT OUTER MEMBRANE RECEPTOR"/>
    <property type="match status" value="1"/>
</dbReference>
<comment type="similarity">
    <text evidence="11">Belongs to the TonB-dependent receptor family.</text>
</comment>
<organism evidence="14 15">
    <name type="scientific">Sphingobium tyrosinilyticum</name>
    <dbReference type="NCBI Taxonomy" id="2715436"/>
    <lineage>
        <taxon>Bacteria</taxon>
        <taxon>Pseudomonadati</taxon>
        <taxon>Pseudomonadota</taxon>
        <taxon>Alphaproteobacteria</taxon>
        <taxon>Sphingomonadales</taxon>
        <taxon>Sphingomonadaceae</taxon>
        <taxon>Sphingobium</taxon>
    </lineage>
</organism>
<name>A0ABV9F0L3_9SPHN</name>
<evidence type="ECO:0000256" key="7">
    <source>
        <dbReference type="ARBA" id="ARBA00023065"/>
    </source>
</evidence>
<keyword evidence="10 11" id="KW-0998">Cell outer membrane</keyword>
<sequence>MMNKSLARLLATASLIYCAPGLAQDVPSAEQDAAATSNVGVSDIVVTAQRRVERIQDVPIAIAVVSGEQLNRQQVVEVRDLARTTASLQFGPAGDGAQGGGGMIRGIGTFGFVKGSEAAVGIVVDGVVQGNTNITNLFDIARVEVLRGQQGTLFGSALEYRQYRLGRCIVHAAALKIDLRRQKFSKPLLGGSQPEWL</sequence>
<dbReference type="EMBL" id="JBHSFZ010000031">
    <property type="protein sequence ID" value="MFC4595410.1"/>
    <property type="molecule type" value="Genomic_DNA"/>
</dbReference>
<dbReference type="InterPro" id="IPR036942">
    <property type="entry name" value="Beta-barrel_TonB_sf"/>
</dbReference>
<evidence type="ECO:0000256" key="10">
    <source>
        <dbReference type="ARBA" id="ARBA00023237"/>
    </source>
</evidence>
<feature type="chain" id="PRO_5047460719" evidence="12">
    <location>
        <begin position="24"/>
        <end position="197"/>
    </location>
</feature>
<evidence type="ECO:0000256" key="12">
    <source>
        <dbReference type="SAM" id="SignalP"/>
    </source>
</evidence>
<dbReference type="Gene3D" id="2.40.170.20">
    <property type="entry name" value="TonB-dependent receptor, beta-barrel domain"/>
    <property type="match status" value="1"/>
</dbReference>
<dbReference type="Proteomes" id="UP001595957">
    <property type="component" value="Unassembled WGS sequence"/>
</dbReference>
<dbReference type="RefSeq" id="WP_380805569.1">
    <property type="nucleotide sequence ID" value="NZ_JBHSFZ010000031.1"/>
</dbReference>
<evidence type="ECO:0000259" key="13">
    <source>
        <dbReference type="Pfam" id="PF07715"/>
    </source>
</evidence>
<proteinExistence type="inferred from homology"/>
<evidence type="ECO:0000313" key="14">
    <source>
        <dbReference type="EMBL" id="MFC4595410.1"/>
    </source>
</evidence>
<keyword evidence="4" id="KW-0410">Iron transport</keyword>
<evidence type="ECO:0000256" key="5">
    <source>
        <dbReference type="ARBA" id="ARBA00022692"/>
    </source>
</evidence>
<comment type="caution">
    <text evidence="14">The sequence shown here is derived from an EMBL/GenBank/DDBJ whole genome shotgun (WGS) entry which is preliminary data.</text>
</comment>
<keyword evidence="6" id="KW-0408">Iron</keyword>
<dbReference type="SUPFAM" id="SSF56935">
    <property type="entry name" value="Porins"/>
    <property type="match status" value="1"/>
</dbReference>
<keyword evidence="14" id="KW-0675">Receptor</keyword>
<keyword evidence="9 11" id="KW-0472">Membrane</keyword>
<feature type="domain" description="TonB-dependent receptor plug" evidence="13">
    <location>
        <begin position="55"/>
        <end position="156"/>
    </location>
</feature>
<keyword evidence="12" id="KW-0732">Signal</keyword>
<keyword evidence="3 11" id="KW-1134">Transmembrane beta strand</keyword>
<evidence type="ECO:0000256" key="4">
    <source>
        <dbReference type="ARBA" id="ARBA00022496"/>
    </source>
</evidence>
<keyword evidence="15" id="KW-1185">Reference proteome</keyword>
<evidence type="ECO:0000256" key="11">
    <source>
        <dbReference type="PROSITE-ProRule" id="PRU01360"/>
    </source>
</evidence>
<dbReference type="InterPro" id="IPR012910">
    <property type="entry name" value="Plug_dom"/>
</dbReference>
<keyword evidence="8" id="KW-0798">TonB box</keyword>
<evidence type="ECO:0000256" key="8">
    <source>
        <dbReference type="ARBA" id="ARBA00023077"/>
    </source>
</evidence>
<keyword evidence="2 11" id="KW-0813">Transport</keyword>
<keyword evidence="5 11" id="KW-0812">Transmembrane</keyword>
<evidence type="ECO:0000256" key="3">
    <source>
        <dbReference type="ARBA" id="ARBA00022452"/>
    </source>
</evidence>
<gene>
    <name evidence="14" type="ORF">ACFO3E_14580</name>
</gene>
<comment type="subcellular location">
    <subcellularLocation>
        <location evidence="1 11">Cell outer membrane</location>
        <topology evidence="1 11">Multi-pass membrane protein</topology>
    </subcellularLocation>
</comment>
<dbReference type="InterPro" id="IPR039426">
    <property type="entry name" value="TonB-dep_rcpt-like"/>
</dbReference>
<dbReference type="Pfam" id="PF07715">
    <property type="entry name" value="Plug"/>
    <property type="match status" value="1"/>
</dbReference>
<dbReference type="PROSITE" id="PS52016">
    <property type="entry name" value="TONB_DEPENDENT_REC_3"/>
    <property type="match status" value="1"/>
</dbReference>
<keyword evidence="7" id="KW-0406">Ion transport</keyword>
<evidence type="ECO:0000313" key="15">
    <source>
        <dbReference type="Proteomes" id="UP001595957"/>
    </source>
</evidence>
<accession>A0ABV9F0L3</accession>
<evidence type="ECO:0000256" key="6">
    <source>
        <dbReference type="ARBA" id="ARBA00023004"/>
    </source>
</evidence>
<evidence type="ECO:0000256" key="9">
    <source>
        <dbReference type="ARBA" id="ARBA00023136"/>
    </source>
</evidence>